<dbReference type="EMBL" id="JBHUHT010000009">
    <property type="protein sequence ID" value="MFD2095403.1"/>
    <property type="molecule type" value="Genomic_DNA"/>
</dbReference>
<dbReference type="PANTHER" id="PTHR15162:SF7">
    <property type="entry name" value="SUCCINYLGLUTAMATE DESUCCINYLASE"/>
    <property type="match status" value="1"/>
</dbReference>
<dbReference type="Gene3D" id="3.40.630.10">
    <property type="entry name" value="Zn peptidases"/>
    <property type="match status" value="1"/>
</dbReference>
<dbReference type="InterPro" id="IPR007036">
    <property type="entry name" value="Aste_AspA_hybrid_dom"/>
</dbReference>
<protein>
    <recommendedName>
        <fullName evidence="5 6">Succinylglutamate desuccinylase</fullName>
        <ecNumber evidence="5 6">3.5.1.96</ecNumber>
    </recommendedName>
</protein>
<dbReference type="EC" id="3.5.1.96" evidence="5 6"/>
<dbReference type="Proteomes" id="UP001597380">
    <property type="component" value="Unassembled WGS sequence"/>
</dbReference>
<dbReference type="SUPFAM" id="SSF53187">
    <property type="entry name" value="Zn-dependent exopeptidases"/>
    <property type="match status" value="1"/>
</dbReference>
<evidence type="ECO:0000256" key="1">
    <source>
        <dbReference type="ARBA" id="ARBA00022503"/>
    </source>
</evidence>
<dbReference type="NCBIfam" id="NF003706">
    <property type="entry name" value="PRK05324.1"/>
    <property type="match status" value="1"/>
</dbReference>
<reference evidence="10" key="1">
    <citation type="journal article" date="2019" name="Int. J. Syst. Evol. Microbiol.">
        <title>The Global Catalogue of Microorganisms (GCM) 10K type strain sequencing project: providing services to taxonomists for standard genome sequencing and annotation.</title>
        <authorList>
            <consortium name="The Broad Institute Genomics Platform"/>
            <consortium name="The Broad Institute Genome Sequencing Center for Infectious Disease"/>
            <person name="Wu L."/>
            <person name="Ma J."/>
        </authorList>
    </citation>
    <scope>NUCLEOTIDE SEQUENCE [LARGE SCALE GENOMIC DNA]</scope>
    <source>
        <strain evidence="10">CGMCC 1.10992</strain>
    </source>
</reference>
<dbReference type="Pfam" id="PF04952">
    <property type="entry name" value="AstE_AspA_hybrid"/>
    <property type="match status" value="1"/>
</dbReference>
<dbReference type="NCBIfam" id="TIGR03242">
    <property type="entry name" value="arg_catab_astE"/>
    <property type="match status" value="1"/>
</dbReference>
<feature type="binding site" evidence="5">
    <location>
        <position position="171"/>
    </location>
    <ligand>
        <name>Zn(2+)</name>
        <dbReference type="ChEBI" id="CHEBI:29105"/>
    </ligand>
</feature>
<comment type="cofactor">
    <cofactor evidence="5">
        <name>Zn(2+)</name>
        <dbReference type="ChEBI" id="CHEBI:29105"/>
    </cofactor>
    <text evidence="5">Binds 1 zinc ion per subunit.</text>
</comment>
<keyword evidence="3 5" id="KW-0378">Hydrolase</keyword>
<dbReference type="InterPro" id="IPR055438">
    <property type="entry name" value="AstE_AspA_cat"/>
</dbReference>
<dbReference type="Pfam" id="PF24827">
    <property type="entry name" value="AstE_AspA_cat"/>
    <property type="match status" value="1"/>
</dbReference>
<comment type="pathway">
    <text evidence="5">Amino-acid degradation; L-arginine degradation via AST pathway; L-glutamate and succinate from L-arginine: step 5/5.</text>
</comment>
<evidence type="ECO:0000259" key="7">
    <source>
        <dbReference type="Pfam" id="PF04952"/>
    </source>
</evidence>
<keyword evidence="10" id="KW-1185">Reference proteome</keyword>
<dbReference type="InterPro" id="IPR016681">
    <property type="entry name" value="SuccinylGlu_desuccinylase"/>
</dbReference>
<dbReference type="GO" id="GO:0009017">
    <property type="term" value="F:succinylglutamate desuccinylase activity"/>
    <property type="evidence" value="ECO:0007669"/>
    <property type="project" value="UniProtKB-EC"/>
</dbReference>
<dbReference type="PANTHER" id="PTHR15162">
    <property type="entry name" value="ASPARTOACYLASE"/>
    <property type="match status" value="1"/>
</dbReference>
<keyword evidence="4 5" id="KW-0862">Zinc</keyword>
<organism evidence="9 10">
    <name type="scientific">Corallincola platygyrae</name>
    <dbReference type="NCBI Taxonomy" id="1193278"/>
    <lineage>
        <taxon>Bacteria</taxon>
        <taxon>Pseudomonadati</taxon>
        <taxon>Pseudomonadota</taxon>
        <taxon>Gammaproteobacteria</taxon>
        <taxon>Alteromonadales</taxon>
        <taxon>Psychromonadaceae</taxon>
        <taxon>Corallincola</taxon>
    </lineage>
</organism>
<dbReference type="PIRSF" id="PIRSF017020">
    <property type="entry name" value="AstE"/>
    <property type="match status" value="1"/>
</dbReference>
<feature type="active site" evidence="5">
    <location>
        <position position="235"/>
    </location>
</feature>
<accession>A0ABW4XK14</accession>
<evidence type="ECO:0000256" key="3">
    <source>
        <dbReference type="ARBA" id="ARBA00022801"/>
    </source>
</evidence>
<keyword evidence="2 5" id="KW-0479">Metal-binding</keyword>
<feature type="binding site" evidence="5">
    <location>
        <position position="76"/>
    </location>
    <ligand>
        <name>Zn(2+)</name>
        <dbReference type="ChEBI" id="CHEBI:29105"/>
    </ligand>
</feature>
<feature type="domain" description="Succinylglutamate desuccinylase/Aspartoacylase catalytic" evidence="8">
    <location>
        <begin position="64"/>
        <end position="246"/>
    </location>
</feature>
<dbReference type="CDD" id="cd03855">
    <property type="entry name" value="M14_ASTE"/>
    <property type="match status" value="1"/>
</dbReference>
<name>A0ABW4XK14_9GAMM</name>
<proteinExistence type="inferred from homology"/>
<comment type="catalytic activity">
    <reaction evidence="5">
        <text>N-succinyl-L-glutamate + H2O = L-glutamate + succinate</text>
        <dbReference type="Rhea" id="RHEA:15169"/>
        <dbReference type="ChEBI" id="CHEBI:15377"/>
        <dbReference type="ChEBI" id="CHEBI:29985"/>
        <dbReference type="ChEBI" id="CHEBI:30031"/>
        <dbReference type="ChEBI" id="CHEBI:58763"/>
        <dbReference type="EC" id="3.5.1.96"/>
    </reaction>
</comment>
<keyword evidence="1 5" id="KW-0056">Arginine metabolism</keyword>
<evidence type="ECO:0000256" key="5">
    <source>
        <dbReference type="HAMAP-Rule" id="MF_00767"/>
    </source>
</evidence>
<dbReference type="RefSeq" id="WP_345338570.1">
    <property type="nucleotide sequence ID" value="NZ_BAABLI010000006.1"/>
</dbReference>
<evidence type="ECO:0000256" key="2">
    <source>
        <dbReference type="ARBA" id="ARBA00022723"/>
    </source>
</evidence>
<evidence type="ECO:0000259" key="8">
    <source>
        <dbReference type="Pfam" id="PF24827"/>
    </source>
</evidence>
<feature type="binding site" evidence="5">
    <location>
        <position position="73"/>
    </location>
    <ligand>
        <name>Zn(2+)</name>
        <dbReference type="ChEBI" id="CHEBI:29105"/>
    </ligand>
</feature>
<sequence length="361" mass="39908">MSALNWTETFDFLKYTLSEGESSDIGPADSYPKSIQSAPACAHLEATLLAPGVLQFTPNQATDTDLILSCAVHGNETAPIEICNRLTNAILAGDLNLRVRLLVMIGNIPAIKAGTRFIDENLNRLFKPDARLTEATNPEQSRAIALMAEVDRFFESGGELNERRRIHLDLHTAIRGSKHQKFAVHPFLHGKPYQERFIALLSGLDCTAVLLSHEATGTFSYFSSKAHGAEAATVELGKVMPFGENNPMDYLLTETTLRALLIQQFDWQQVNWRSALQLFQVSRSVHKQTEDFSLNFADDTFNFTQFETDSLICQDGDTAYTAQAPGEAIVFPNANVAIGQRALLLLQTVTEPDQRLGFSDA</sequence>
<feature type="domain" description="AstE/AspA barrel-sandwich hybrid" evidence="7">
    <location>
        <begin position="275"/>
        <end position="347"/>
    </location>
</feature>
<evidence type="ECO:0000313" key="10">
    <source>
        <dbReference type="Proteomes" id="UP001597380"/>
    </source>
</evidence>
<dbReference type="HAMAP" id="MF_00767">
    <property type="entry name" value="Arg_catab_AstE"/>
    <property type="match status" value="1"/>
</dbReference>
<dbReference type="InterPro" id="IPR050178">
    <property type="entry name" value="AspA/AstE_fam"/>
</dbReference>
<evidence type="ECO:0000256" key="6">
    <source>
        <dbReference type="NCBIfam" id="TIGR03242"/>
    </source>
</evidence>
<evidence type="ECO:0000313" key="9">
    <source>
        <dbReference type="EMBL" id="MFD2095403.1"/>
    </source>
</evidence>
<comment type="similarity">
    <text evidence="5">Belongs to the AspA/AstE family. Succinylglutamate desuccinylase subfamily.</text>
</comment>
<comment type="caution">
    <text evidence="9">The sequence shown here is derived from an EMBL/GenBank/DDBJ whole genome shotgun (WGS) entry which is preliminary data.</text>
</comment>
<gene>
    <name evidence="5 9" type="primary">astE</name>
    <name evidence="9" type="ORF">ACFSJ3_05345</name>
</gene>
<comment type="function">
    <text evidence="5">Transforms N(2)-succinylglutamate into succinate and glutamate.</text>
</comment>
<evidence type="ECO:0000256" key="4">
    <source>
        <dbReference type="ARBA" id="ARBA00022833"/>
    </source>
</evidence>